<dbReference type="InterPro" id="IPR043128">
    <property type="entry name" value="Rev_trsase/Diguanyl_cyclase"/>
</dbReference>
<reference evidence="5" key="1">
    <citation type="submission" date="2010-03" db="EMBL/GenBank/DDBJ databases">
        <title>The genome sequence of Ruminococcus sp. 18P13.</title>
        <authorList>
            <consortium name="metaHIT consortium -- http://www.metahit.eu/"/>
            <person name="Pajon A."/>
            <person name="Turner K."/>
            <person name="Parkhill J."/>
            <person name="Bernalier A."/>
        </authorList>
    </citation>
    <scope>NUCLEOTIDE SEQUENCE [LARGE SCALE GENOMIC DNA]</scope>
    <source>
        <strain evidence="5">Type strain: 18P13</strain>
    </source>
</reference>
<dbReference type="SUPFAM" id="SSF53822">
    <property type="entry name" value="Periplasmic binding protein-like I"/>
    <property type="match status" value="1"/>
</dbReference>
<dbReference type="AlphaFoldDB" id="D4LCL9"/>
<protein>
    <submittedName>
        <fullName evidence="5">Diguanylate cyclase (GGDEF) domain</fullName>
    </submittedName>
</protein>
<dbReference type="PROSITE" id="PS50887">
    <property type="entry name" value="GGDEF"/>
    <property type="match status" value="1"/>
</dbReference>
<dbReference type="KEGG" id="rch:RUM_12310"/>
<keyword evidence="2" id="KW-0238">DNA-binding</keyword>
<dbReference type="InterPro" id="IPR046335">
    <property type="entry name" value="LacI/GalR-like_sensor"/>
</dbReference>
<proteinExistence type="predicted"/>
<dbReference type="Gene3D" id="3.30.70.270">
    <property type="match status" value="1"/>
</dbReference>
<dbReference type="InterPro" id="IPR029787">
    <property type="entry name" value="Nucleotide_cyclase"/>
</dbReference>
<dbReference type="PATRIC" id="fig|213810.4.peg.1128"/>
<dbReference type="Gene3D" id="3.40.50.2300">
    <property type="match status" value="2"/>
</dbReference>
<keyword evidence="6" id="KW-1185">Reference proteome</keyword>
<dbReference type="Pfam" id="PF00990">
    <property type="entry name" value="GGDEF"/>
    <property type="match status" value="1"/>
</dbReference>
<dbReference type="EMBL" id="FP929052">
    <property type="protein sequence ID" value="CBL17364.1"/>
    <property type="molecule type" value="Genomic_DNA"/>
</dbReference>
<dbReference type="BioCyc" id="RCHA213810:RUM_RS05920-MONOMER"/>
<accession>D4LCL9</accession>
<evidence type="ECO:0000256" key="2">
    <source>
        <dbReference type="ARBA" id="ARBA00023125"/>
    </source>
</evidence>
<dbReference type="CDD" id="cd06267">
    <property type="entry name" value="PBP1_LacI_sugar_binding-like"/>
    <property type="match status" value="1"/>
</dbReference>
<keyword evidence="3" id="KW-0804">Transcription</keyword>
<evidence type="ECO:0000256" key="3">
    <source>
        <dbReference type="ARBA" id="ARBA00023163"/>
    </source>
</evidence>
<gene>
    <name evidence="5" type="ordered locus">RUM_12310</name>
</gene>
<evidence type="ECO:0000313" key="5">
    <source>
        <dbReference type="EMBL" id="CBL17364.1"/>
    </source>
</evidence>
<dbReference type="InterPro" id="IPR028082">
    <property type="entry name" value="Peripla_BP_I"/>
</dbReference>
<organism evidence="5 6">
    <name type="scientific">Ruminococcus champanellensis (strain DSM 18848 / JCM 17042 / KCTC 15320 / 18P13)</name>
    <dbReference type="NCBI Taxonomy" id="213810"/>
    <lineage>
        <taxon>Bacteria</taxon>
        <taxon>Bacillati</taxon>
        <taxon>Bacillota</taxon>
        <taxon>Clostridia</taxon>
        <taxon>Eubacteriales</taxon>
        <taxon>Oscillospiraceae</taxon>
        <taxon>Ruminococcus</taxon>
    </lineage>
</organism>
<dbReference type="PANTHER" id="PTHR30146">
    <property type="entry name" value="LACI-RELATED TRANSCRIPTIONAL REPRESSOR"/>
    <property type="match status" value="1"/>
</dbReference>
<dbReference type="SUPFAM" id="SSF55073">
    <property type="entry name" value="Nucleotide cyclase"/>
    <property type="match status" value="1"/>
</dbReference>
<feature type="domain" description="GGDEF" evidence="4">
    <location>
        <begin position="506"/>
        <end position="638"/>
    </location>
</feature>
<dbReference type="Proteomes" id="UP000007054">
    <property type="component" value="Chromosome"/>
</dbReference>
<sequence length="638" mass="71977">MSKRSIRIAACIGGLGNEYQTPLLKSITKACNSHDFKLNVFYSFADEWSGKKSREGDRSIYELVNFSQFDGLILFNITLQDPELVQGLKHRAQEEGLPVVCVDGAEQDCCNITINYDNAVEMMTRHFVEAHGFTKINYLGGEEEYPVSRIRREAYERVLRECGIPVEPSRELIGSFWDEPAYRAVLRYYSEQGEMPEAFVCANDEMAIGAVRALEQLGFRVPQDVCVSGLDGVSKALNFCPSITTAQPDLDAAGRLAVERLAQVLAGQQESSGQEHVGCIPHFQESCGCASFSGAVNSEVKEELYQKLEQMQHYLKWVNGSVESITAEETAQGVVDRLGEVAQQFWTGKCWFCVCDDFYRELFGMTGASPYPVKGFSNTIRTLVCCRDHILEQAYDFSRLDLLPNYDYEVESCGAILFVPMHFQDRIIGYIAVEYSDIVMDLSLLSNLVCSVSVVLENARTRVQLQKMIDQLQCATVRDPMTELMNRRGFYNHAIKLFAACAEEGAQFMSISLDLDGLKEINDTYGHQEGDSAIRAFARFLDGFSSDTCVVARFGGDEFVMAGRFQESMHPITIVHTLQSKLNEYNRTSGRCYRIEMSSGFHVGVPDYNSTVDEWIALADEQMYTEKKDHHRRSRVRR</sequence>
<dbReference type="PANTHER" id="PTHR30146:SF24">
    <property type="entry name" value="XYLOSE OPERON REGULATORY PROTEIN"/>
    <property type="match status" value="1"/>
</dbReference>
<dbReference type="NCBIfam" id="TIGR00254">
    <property type="entry name" value="GGDEF"/>
    <property type="match status" value="1"/>
</dbReference>
<dbReference type="InterPro" id="IPR000160">
    <property type="entry name" value="GGDEF_dom"/>
</dbReference>
<dbReference type="GeneID" id="83155964"/>
<reference evidence="5" key="2">
    <citation type="submission" date="2010-03" db="EMBL/GenBank/DDBJ databases">
        <authorList>
            <person name="Pajon A."/>
        </authorList>
    </citation>
    <scope>NUCLEOTIDE SEQUENCE</scope>
    <source>
        <strain evidence="5">Type strain: 18P13</strain>
    </source>
</reference>
<evidence type="ECO:0000313" key="6">
    <source>
        <dbReference type="Proteomes" id="UP000007054"/>
    </source>
</evidence>
<dbReference type="STRING" id="213810.RUM_12310"/>
<evidence type="ECO:0000259" key="4">
    <source>
        <dbReference type="PROSITE" id="PS50887"/>
    </source>
</evidence>
<dbReference type="RefSeq" id="WP_015558271.1">
    <property type="nucleotide sequence ID" value="NC_021039.1"/>
</dbReference>
<dbReference type="GO" id="GO:0003700">
    <property type="term" value="F:DNA-binding transcription factor activity"/>
    <property type="evidence" value="ECO:0007669"/>
    <property type="project" value="TreeGrafter"/>
</dbReference>
<dbReference type="CDD" id="cd01949">
    <property type="entry name" value="GGDEF"/>
    <property type="match status" value="1"/>
</dbReference>
<dbReference type="SMART" id="SM00267">
    <property type="entry name" value="GGDEF"/>
    <property type="match status" value="1"/>
</dbReference>
<dbReference type="HOGENOM" id="CLU_020864_0_0_9"/>
<keyword evidence="1" id="KW-0805">Transcription regulation</keyword>
<dbReference type="Pfam" id="PF13377">
    <property type="entry name" value="Peripla_BP_3"/>
    <property type="match status" value="1"/>
</dbReference>
<dbReference type="GO" id="GO:0000976">
    <property type="term" value="F:transcription cis-regulatory region binding"/>
    <property type="evidence" value="ECO:0007669"/>
    <property type="project" value="TreeGrafter"/>
</dbReference>
<evidence type="ECO:0000256" key="1">
    <source>
        <dbReference type="ARBA" id="ARBA00023015"/>
    </source>
</evidence>
<name>D4LCL9_RUMC1</name>